<keyword evidence="9" id="KW-0675">Receptor</keyword>
<evidence type="ECO:0000256" key="9">
    <source>
        <dbReference type="ARBA" id="ARBA00023170"/>
    </source>
</evidence>
<dbReference type="InterPro" id="IPR003018">
    <property type="entry name" value="GAF"/>
</dbReference>
<dbReference type="Gene3D" id="3.30.450.20">
    <property type="entry name" value="PAS domain"/>
    <property type="match status" value="1"/>
</dbReference>
<feature type="domain" description="Histidine kinase" evidence="11">
    <location>
        <begin position="518"/>
        <end position="731"/>
    </location>
</feature>
<dbReference type="RefSeq" id="WP_380870263.1">
    <property type="nucleotide sequence ID" value="NZ_JBHUMA010000008.1"/>
</dbReference>
<evidence type="ECO:0000256" key="4">
    <source>
        <dbReference type="ARBA" id="ARBA00022543"/>
    </source>
</evidence>
<evidence type="ECO:0000256" key="2">
    <source>
        <dbReference type="ARBA" id="ARBA00006402"/>
    </source>
</evidence>
<dbReference type="SUPFAM" id="SSF55785">
    <property type="entry name" value="PYP-like sensor domain (PAS domain)"/>
    <property type="match status" value="1"/>
</dbReference>
<protein>
    <recommendedName>
        <fullName evidence="3">histidine kinase</fullName>
        <ecNumber evidence="3">2.7.13.3</ecNumber>
    </recommendedName>
</protein>
<dbReference type="PANTHER" id="PTHR42878">
    <property type="entry name" value="TWO-COMPONENT HISTIDINE KINASE"/>
    <property type="match status" value="1"/>
</dbReference>
<dbReference type="Pfam" id="PF00512">
    <property type="entry name" value="HisKA"/>
    <property type="match status" value="1"/>
</dbReference>
<dbReference type="InterPro" id="IPR003661">
    <property type="entry name" value="HisK_dim/P_dom"/>
</dbReference>
<comment type="caution">
    <text evidence="12">The sequence shown here is derived from an EMBL/GenBank/DDBJ whole genome shotgun (WGS) entry which is preliminary data.</text>
</comment>
<keyword evidence="7" id="KW-0418">Kinase</keyword>
<gene>
    <name evidence="12" type="ORF">ACFSQ3_14290</name>
</gene>
<dbReference type="Proteomes" id="UP001597393">
    <property type="component" value="Unassembled WGS sequence"/>
</dbReference>
<dbReference type="InterPro" id="IPR036097">
    <property type="entry name" value="HisK_dim/P_sf"/>
</dbReference>
<evidence type="ECO:0000256" key="1">
    <source>
        <dbReference type="ARBA" id="ARBA00000085"/>
    </source>
</evidence>
<dbReference type="Pfam" id="PF02518">
    <property type="entry name" value="HATPase_c"/>
    <property type="match status" value="1"/>
</dbReference>
<dbReference type="InterPro" id="IPR003594">
    <property type="entry name" value="HATPase_dom"/>
</dbReference>
<evidence type="ECO:0000259" key="11">
    <source>
        <dbReference type="PROSITE" id="PS50109"/>
    </source>
</evidence>
<dbReference type="SUPFAM" id="SSF55781">
    <property type="entry name" value="GAF domain-like"/>
    <property type="match status" value="2"/>
</dbReference>
<dbReference type="InterPro" id="IPR016132">
    <property type="entry name" value="Phyto_chromo_attachment"/>
</dbReference>
<keyword evidence="4" id="KW-0600">Photoreceptor protein</keyword>
<dbReference type="InterPro" id="IPR043150">
    <property type="entry name" value="Phytochrome_PHY_sf"/>
</dbReference>
<sequence length="744" mass="84738">MTVNQVLCENEPIHLVGKIQGFGKFIVLDDNHQIIGISENTESWLNTTDPASYLGQSISELFNQFDQENNAVLDDLLKKLPHLSTEKEIAQTTIFGDSYVIRAYRVNSLLYIEFENSDNEHQDALQLPSYSKALNQAEDRVWEALSASIRDIIGYDRVMVYQFLEDASGQVIAESKREDITSYFGFRFPEFDIPKQARALYLKNHARQTSNIDAETYAILSKTSDAFDLTDCDLRALSPIHLQYLKNGGAQASMSFSIIVQGKLWGLVACQHGEALHVDYHKRSLALFLTEFAVNKHLTMARERDLEFDRQIASLELKLKEQLLIKNDVFTALRAHLPQLAQLLNADGLAIVDKDRILLYRTLIMDDEMIELHHFVSNKTGKLLFEDHRFTIKYEDEIAFPIPFAGLVRVDIDLSRTFSIYAFRNEVVVEEEWAGNPEKIMQYDAGENLFRPSPRQSFDAWKKQIHGTAPAWSNDELFALKRIRQIVRESMLRKSEEINSLNQELIQLNNALDTYSYTVTHDLRNPLASIKLTGQFLQLKLGKENDLAARSAANILDAVDVMENLMEKILEFSRAKVYQYTPEWVDVSTSIRKIVTEYSDRFQMDPINIEIKNLLPVYGEKTLFHQVFANIVGNAIKYSSKTQDPKICIESQIRNDNIQYTIRDNGIGIDVAELAHIYDVFKRMSNSGSFEGSGVGMAIVKRIIERLNASIEVESEIGKGTTVHLTFPNAEIPVELLSHSTKAG</sequence>
<dbReference type="InterPro" id="IPR013654">
    <property type="entry name" value="PAS_2"/>
</dbReference>
<dbReference type="Gene3D" id="1.10.287.130">
    <property type="match status" value="1"/>
</dbReference>
<dbReference type="EC" id="2.7.13.3" evidence="3"/>
<evidence type="ECO:0000313" key="13">
    <source>
        <dbReference type="Proteomes" id="UP001597393"/>
    </source>
</evidence>
<dbReference type="InterPro" id="IPR013515">
    <property type="entry name" value="Phytochrome_cen-reg"/>
</dbReference>
<dbReference type="CDD" id="cd00082">
    <property type="entry name" value="HisKA"/>
    <property type="match status" value="1"/>
</dbReference>
<dbReference type="Pfam" id="PF00360">
    <property type="entry name" value="PHY"/>
    <property type="match status" value="1"/>
</dbReference>
<reference evidence="13" key="1">
    <citation type="journal article" date="2019" name="Int. J. Syst. Evol. Microbiol.">
        <title>The Global Catalogue of Microorganisms (GCM) 10K type strain sequencing project: providing services to taxonomists for standard genome sequencing and annotation.</title>
        <authorList>
            <consortium name="The Broad Institute Genomics Platform"/>
            <consortium name="The Broad Institute Genome Sequencing Center for Infectious Disease"/>
            <person name="Wu L."/>
            <person name="Ma J."/>
        </authorList>
    </citation>
    <scope>NUCLEOTIDE SEQUENCE [LARGE SCALE GENOMIC DNA]</scope>
    <source>
        <strain evidence="13">KCTC 42248</strain>
    </source>
</reference>
<dbReference type="SUPFAM" id="SSF47384">
    <property type="entry name" value="Homodimeric domain of signal transducing histidine kinase"/>
    <property type="match status" value="1"/>
</dbReference>
<dbReference type="GO" id="GO:0005524">
    <property type="term" value="F:ATP binding"/>
    <property type="evidence" value="ECO:0007669"/>
    <property type="project" value="UniProtKB-KW"/>
</dbReference>
<dbReference type="Gene3D" id="3.30.565.10">
    <property type="entry name" value="Histidine kinase-like ATPase, C-terminal domain"/>
    <property type="match status" value="1"/>
</dbReference>
<comment type="similarity">
    <text evidence="2">In the N-terminal section; belongs to the phytochrome family.</text>
</comment>
<evidence type="ECO:0000256" key="8">
    <source>
        <dbReference type="ARBA" id="ARBA00022991"/>
    </source>
</evidence>
<dbReference type="InterPro" id="IPR050351">
    <property type="entry name" value="BphY/WalK/GraS-like"/>
</dbReference>
<name>A0ABW5NNA6_9SPHI</name>
<accession>A0ABW5NNA6</accession>
<evidence type="ECO:0000256" key="3">
    <source>
        <dbReference type="ARBA" id="ARBA00012438"/>
    </source>
</evidence>
<dbReference type="PROSITE" id="PS50109">
    <property type="entry name" value="HIS_KIN"/>
    <property type="match status" value="1"/>
</dbReference>
<evidence type="ECO:0000259" key="10">
    <source>
        <dbReference type="PROSITE" id="PS50046"/>
    </source>
</evidence>
<feature type="domain" description="Phytochrome chromophore attachment site" evidence="10">
    <location>
        <begin position="137"/>
        <end position="291"/>
    </location>
</feature>
<dbReference type="Pfam" id="PF01590">
    <property type="entry name" value="GAF"/>
    <property type="match status" value="1"/>
</dbReference>
<dbReference type="PANTHER" id="PTHR42878:SF15">
    <property type="entry name" value="BACTERIOPHYTOCHROME"/>
    <property type="match status" value="1"/>
</dbReference>
<keyword evidence="13" id="KW-1185">Reference proteome</keyword>
<evidence type="ECO:0000313" key="12">
    <source>
        <dbReference type="EMBL" id="MFD2600123.1"/>
    </source>
</evidence>
<dbReference type="PROSITE" id="PS50046">
    <property type="entry name" value="PHYTOCHROME_2"/>
    <property type="match status" value="1"/>
</dbReference>
<dbReference type="SUPFAM" id="SSF55874">
    <property type="entry name" value="ATPase domain of HSP90 chaperone/DNA topoisomerase II/histidine kinase"/>
    <property type="match status" value="1"/>
</dbReference>
<dbReference type="SMART" id="SM00387">
    <property type="entry name" value="HATPase_c"/>
    <property type="match status" value="1"/>
</dbReference>
<dbReference type="InterPro" id="IPR005467">
    <property type="entry name" value="His_kinase_dom"/>
</dbReference>
<dbReference type="EMBL" id="JBHUMA010000008">
    <property type="protein sequence ID" value="MFD2600123.1"/>
    <property type="molecule type" value="Genomic_DNA"/>
</dbReference>
<dbReference type="InterPro" id="IPR001294">
    <property type="entry name" value="Phytochrome"/>
</dbReference>
<keyword evidence="5" id="KW-0716">Sensory transduction</keyword>
<dbReference type="PRINTS" id="PR01033">
    <property type="entry name" value="PHYTOCHROME"/>
</dbReference>
<dbReference type="Pfam" id="PF08446">
    <property type="entry name" value="PAS_2"/>
    <property type="match status" value="1"/>
</dbReference>
<dbReference type="Gene3D" id="3.30.450.270">
    <property type="match status" value="1"/>
</dbReference>
<dbReference type="SMART" id="SM00388">
    <property type="entry name" value="HisKA"/>
    <property type="match status" value="1"/>
</dbReference>
<evidence type="ECO:0000256" key="5">
    <source>
        <dbReference type="ARBA" id="ARBA00022606"/>
    </source>
</evidence>
<keyword evidence="12" id="KW-0547">Nucleotide-binding</keyword>
<organism evidence="12 13">
    <name type="scientific">Sphingobacterium corticis</name>
    <dbReference type="NCBI Taxonomy" id="1812823"/>
    <lineage>
        <taxon>Bacteria</taxon>
        <taxon>Pseudomonadati</taxon>
        <taxon>Bacteroidota</taxon>
        <taxon>Sphingobacteriia</taxon>
        <taxon>Sphingobacteriales</taxon>
        <taxon>Sphingobacteriaceae</taxon>
        <taxon>Sphingobacterium</taxon>
    </lineage>
</organism>
<keyword evidence="6" id="KW-0808">Transferase</keyword>
<keyword evidence="12" id="KW-0067">ATP-binding</keyword>
<keyword evidence="8" id="KW-0157">Chromophore</keyword>
<proteinExistence type="inferred from homology"/>
<dbReference type="InterPro" id="IPR036890">
    <property type="entry name" value="HATPase_C_sf"/>
</dbReference>
<dbReference type="InterPro" id="IPR035965">
    <property type="entry name" value="PAS-like_dom_sf"/>
</dbReference>
<comment type="catalytic activity">
    <reaction evidence="1">
        <text>ATP + protein L-histidine = ADP + protein N-phospho-L-histidine.</text>
        <dbReference type="EC" id="2.7.13.3"/>
    </reaction>
</comment>
<dbReference type="Gene3D" id="3.30.450.40">
    <property type="match status" value="1"/>
</dbReference>
<dbReference type="InterPro" id="IPR029016">
    <property type="entry name" value="GAF-like_dom_sf"/>
</dbReference>
<evidence type="ECO:0000256" key="7">
    <source>
        <dbReference type="ARBA" id="ARBA00022777"/>
    </source>
</evidence>
<evidence type="ECO:0000256" key="6">
    <source>
        <dbReference type="ARBA" id="ARBA00022679"/>
    </source>
</evidence>